<gene>
    <name evidence="1" type="ORF">SDSE_1249</name>
</gene>
<evidence type="ECO:0000313" key="2">
    <source>
        <dbReference type="Proteomes" id="UP000009215"/>
    </source>
</evidence>
<protein>
    <submittedName>
        <fullName evidence="1">Uncharacterized protein</fullName>
    </submittedName>
</protein>
<reference evidence="1 2" key="1">
    <citation type="submission" date="2012-05" db="EMBL/GenBank/DDBJ databases">
        <title>Complete genome sequence of a Streptococcus dysgalactiae subsp. equisimilis strain possessing Lancefield's group A antigen.</title>
        <authorList>
            <person name="Luetticken R."/>
            <person name="Bruellhoff K."/>
            <person name="Van der Linden M."/>
            <person name="Peltroche-Llacsahuanga H."/>
            <person name="Blom J."/>
            <person name="Weber-Lehmann J."/>
            <person name="Ferretti J.J."/>
            <person name="McShan W.M."/>
        </authorList>
    </citation>
    <scope>NUCLEOTIDE SEQUENCE [LARGE SCALE GENOMIC DNA]</scope>
    <source>
        <strain evidence="1 2">AC-2713</strain>
    </source>
</reference>
<sequence length="39" mass="4724">MFKHLLKQDLSWQGGKDSPIKWYFGLGLLIFLPYWDDYC</sequence>
<dbReference type="Proteomes" id="UP000009215">
    <property type="component" value="Chromosome"/>
</dbReference>
<accession>A0AB33R5M5</accession>
<proteinExistence type="predicted"/>
<dbReference type="EMBL" id="HE858529">
    <property type="protein sequence ID" value="CCI62743.1"/>
    <property type="molecule type" value="Genomic_DNA"/>
</dbReference>
<organism evidence="1 2">
    <name type="scientific">Streptococcus dysgalactiae subsp. equisimilis AC-2713</name>
    <dbReference type="NCBI Taxonomy" id="759913"/>
    <lineage>
        <taxon>Bacteria</taxon>
        <taxon>Bacillati</taxon>
        <taxon>Bacillota</taxon>
        <taxon>Bacilli</taxon>
        <taxon>Lactobacillales</taxon>
        <taxon>Streptococcaceae</taxon>
        <taxon>Streptococcus</taxon>
    </lineage>
</organism>
<dbReference type="KEGG" id="sdc:SDSE_1249"/>
<evidence type="ECO:0000313" key="1">
    <source>
        <dbReference type="EMBL" id="CCI62743.1"/>
    </source>
</evidence>
<dbReference type="AlphaFoldDB" id="A0AB33R5M5"/>
<name>A0AB33R5M5_STREQ</name>